<protein>
    <recommendedName>
        <fullName evidence="6">HORMA domain-containing protein</fullName>
    </recommendedName>
</protein>
<evidence type="ECO:0000313" key="8">
    <source>
        <dbReference type="Proteomes" id="UP000285301"/>
    </source>
</evidence>
<dbReference type="PANTHER" id="PTHR48225:SF7">
    <property type="entry name" value="MEIOSIS-SPECIFIC PROTEIN HOP1"/>
    <property type="match status" value="1"/>
</dbReference>
<dbReference type="Pfam" id="PF02301">
    <property type="entry name" value="HORMA"/>
    <property type="match status" value="1"/>
</dbReference>
<evidence type="ECO:0000256" key="5">
    <source>
        <dbReference type="ARBA" id="ARBA00023254"/>
    </source>
</evidence>
<comment type="caution">
    <text evidence="7">The sequence shown here is derived from an EMBL/GenBank/DDBJ whole genome shotgun (WGS) entry which is preliminary data.</text>
</comment>
<dbReference type="GO" id="GO:0005634">
    <property type="term" value="C:nucleus"/>
    <property type="evidence" value="ECO:0007669"/>
    <property type="project" value="UniProtKB-SubCell"/>
</dbReference>
<dbReference type="InterPro" id="IPR051294">
    <property type="entry name" value="HORMA_MeioticProgression"/>
</dbReference>
<evidence type="ECO:0000256" key="3">
    <source>
        <dbReference type="ARBA" id="ARBA00022454"/>
    </source>
</evidence>
<organism evidence="7 8">
    <name type="scientific">Dinothrombium tinctorium</name>
    <dbReference type="NCBI Taxonomy" id="1965070"/>
    <lineage>
        <taxon>Eukaryota</taxon>
        <taxon>Metazoa</taxon>
        <taxon>Ecdysozoa</taxon>
        <taxon>Arthropoda</taxon>
        <taxon>Chelicerata</taxon>
        <taxon>Arachnida</taxon>
        <taxon>Acari</taxon>
        <taxon>Acariformes</taxon>
        <taxon>Trombidiformes</taxon>
        <taxon>Prostigmata</taxon>
        <taxon>Anystina</taxon>
        <taxon>Parasitengona</taxon>
        <taxon>Trombidioidea</taxon>
        <taxon>Trombidiidae</taxon>
        <taxon>Dinothrombium</taxon>
    </lineage>
</organism>
<reference evidence="7 8" key="1">
    <citation type="journal article" date="2018" name="Gigascience">
        <title>Genomes of trombidid mites reveal novel predicted allergens and laterally-transferred genes associated with secondary metabolism.</title>
        <authorList>
            <person name="Dong X."/>
            <person name="Chaisiri K."/>
            <person name="Xia D."/>
            <person name="Armstrong S.D."/>
            <person name="Fang Y."/>
            <person name="Donnelly M.J."/>
            <person name="Kadowaki T."/>
            <person name="McGarry J.W."/>
            <person name="Darby A.C."/>
            <person name="Makepeace B.L."/>
        </authorList>
    </citation>
    <scope>NUCLEOTIDE SEQUENCE [LARGE SCALE GENOMIC DNA]</scope>
    <source>
        <strain evidence="7">UoL-WK</strain>
    </source>
</reference>
<sequence>MNRFSNESDAKNQDEELQKYVSSKEESIRLISRLTATVIGIYEDLDKPNEFLETYEFHYTYHETKSKLETSDCGPATHARSQIEDLLEKVFSNCRTMKPLPNNWYFTIIIFYCENSKPQEYQPEFFKAGTYPVRECYHKTNIELGRVDTPYHSIKIEFDSVKESEK</sequence>
<evidence type="ECO:0000256" key="4">
    <source>
        <dbReference type="ARBA" id="ARBA00023242"/>
    </source>
</evidence>
<dbReference type="Gene3D" id="3.30.900.10">
    <property type="entry name" value="HORMA domain"/>
    <property type="match status" value="1"/>
</dbReference>
<dbReference type="SUPFAM" id="SSF56019">
    <property type="entry name" value="The spindle assembly checkpoint protein mad2"/>
    <property type="match status" value="1"/>
</dbReference>
<dbReference type="STRING" id="1965070.A0A443RRC2"/>
<dbReference type="InterPro" id="IPR003511">
    <property type="entry name" value="HORMA_dom"/>
</dbReference>
<dbReference type="PANTHER" id="PTHR48225">
    <property type="entry name" value="HORMA DOMAIN-CONTAINING PROTEIN 1"/>
    <property type="match status" value="1"/>
</dbReference>
<dbReference type="Proteomes" id="UP000285301">
    <property type="component" value="Unassembled WGS sequence"/>
</dbReference>
<name>A0A443RRC2_9ACAR</name>
<keyword evidence="4" id="KW-0539">Nucleus</keyword>
<feature type="domain" description="HORMA" evidence="6">
    <location>
        <begin position="1"/>
        <end position="158"/>
    </location>
</feature>
<evidence type="ECO:0000313" key="7">
    <source>
        <dbReference type="EMBL" id="RWS17891.1"/>
    </source>
</evidence>
<evidence type="ECO:0000259" key="6">
    <source>
        <dbReference type="PROSITE" id="PS50815"/>
    </source>
</evidence>
<gene>
    <name evidence="7" type="ORF">B4U79_18926</name>
</gene>
<keyword evidence="3" id="KW-0158">Chromosome</keyword>
<comment type="subcellular location">
    <subcellularLocation>
        <location evidence="2">Chromosome</location>
    </subcellularLocation>
    <subcellularLocation>
        <location evidence="1">Nucleus</location>
    </subcellularLocation>
</comment>
<dbReference type="EMBL" id="NCKU01000022">
    <property type="protein sequence ID" value="RWS17891.1"/>
    <property type="molecule type" value="Genomic_DNA"/>
</dbReference>
<dbReference type="GO" id="GO:0005694">
    <property type="term" value="C:chromosome"/>
    <property type="evidence" value="ECO:0007669"/>
    <property type="project" value="UniProtKB-SubCell"/>
</dbReference>
<dbReference type="PROSITE" id="PS50815">
    <property type="entry name" value="HORMA"/>
    <property type="match status" value="1"/>
</dbReference>
<dbReference type="GO" id="GO:0051321">
    <property type="term" value="P:meiotic cell cycle"/>
    <property type="evidence" value="ECO:0007669"/>
    <property type="project" value="UniProtKB-KW"/>
</dbReference>
<dbReference type="AlphaFoldDB" id="A0A443RRC2"/>
<accession>A0A443RRC2</accession>
<keyword evidence="8" id="KW-1185">Reference proteome</keyword>
<keyword evidence="5" id="KW-0469">Meiosis</keyword>
<dbReference type="InterPro" id="IPR036570">
    <property type="entry name" value="HORMA_dom_sf"/>
</dbReference>
<evidence type="ECO:0000256" key="2">
    <source>
        <dbReference type="ARBA" id="ARBA00004286"/>
    </source>
</evidence>
<proteinExistence type="predicted"/>
<evidence type="ECO:0000256" key="1">
    <source>
        <dbReference type="ARBA" id="ARBA00004123"/>
    </source>
</evidence>
<dbReference type="OrthoDB" id="1928087at2759"/>